<comment type="caution">
    <text evidence="2">The sequence shown here is derived from an EMBL/GenBank/DDBJ whole genome shotgun (WGS) entry which is preliminary data.</text>
</comment>
<keyword evidence="1" id="KW-1277">Toxin-antitoxin system</keyword>
<evidence type="ECO:0000313" key="3">
    <source>
        <dbReference type="Proteomes" id="UP000278398"/>
    </source>
</evidence>
<evidence type="ECO:0000256" key="1">
    <source>
        <dbReference type="ARBA" id="ARBA00022649"/>
    </source>
</evidence>
<dbReference type="SUPFAM" id="SSF47598">
    <property type="entry name" value="Ribbon-helix-helix"/>
    <property type="match status" value="1"/>
</dbReference>
<proteinExistence type="predicted"/>
<dbReference type="InterPro" id="IPR038296">
    <property type="entry name" value="ParD_sf"/>
</dbReference>
<dbReference type="AlphaFoldDB" id="A0A3S0ABQ7"/>
<dbReference type="InterPro" id="IPR022789">
    <property type="entry name" value="ParD"/>
</dbReference>
<dbReference type="Pfam" id="PF03693">
    <property type="entry name" value="ParD_antitoxin"/>
    <property type="match status" value="1"/>
</dbReference>
<dbReference type="InterPro" id="IPR010985">
    <property type="entry name" value="Ribbon_hlx_hlx"/>
</dbReference>
<organism evidence="2 3">
    <name type="scientific">Aquibium carbonis</name>
    <dbReference type="NCBI Taxonomy" id="2495581"/>
    <lineage>
        <taxon>Bacteria</taxon>
        <taxon>Pseudomonadati</taxon>
        <taxon>Pseudomonadota</taxon>
        <taxon>Alphaproteobacteria</taxon>
        <taxon>Hyphomicrobiales</taxon>
        <taxon>Phyllobacteriaceae</taxon>
        <taxon>Aquibium</taxon>
    </lineage>
</organism>
<gene>
    <name evidence="2" type="ORF">EJC49_01945</name>
</gene>
<dbReference type="Gene3D" id="6.10.10.120">
    <property type="entry name" value="Antitoxin ParD1-like"/>
    <property type="match status" value="1"/>
</dbReference>
<accession>A0A3S0ABQ7</accession>
<sequence>MVTISLSTEQAERLRNAVASGAYASSDDVVQDALRLWELRERERAEDLARLKQAYVEGKHSGTPREIDRESFLADLREQFRARG</sequence>
<evidence type="ECO:0000313" key="2">
    <source>
        <dbReference type="EMBL" id="RST88111.1"/>
    </source>
</evidence>
<dbReference type="GO" id="GO:0006355">
    <property type="term" value="P:regulation of DNA-templated transcription"/>
    <property type="evidence" value="ECO:0007669"/>
    <property type="project" value="InterPro"/>
</dbReference>
<protein>
    <submittedName>
        <fullName evidence="2">Type II toxin-antitoxin system ParD family antitoxin</fullName>
    </submittedName>
</protein>
<dbReference type="Proteomes" id="UP000278398">
    <property type="component" value="Unassembled WGS sequence"/>
</dbReference>
<dbReference type="RefSeq" id="WP_126697773.1">
    <property type="nucleotide sequence ID" value="NZ_RWKW01000004.1"/>
</dbReference>
<reference evidence="2 3" key="1">
    <citation type="submission" date="2018-12" db="EMBL/GenBank/DDBJ databases">
        <title>Mesorhizobium carbonis sp. nov., isolated from coal mine water.</title>
        <authorList>
            <person name="Xin W."/>
            <person name="Xu Z."/>
            <person name="Xiang F."/>
            <person name="Zhang J."/>
            <person name="Xi L."/>
            <person name="Liu J."/>
        </authorList>
    </citation>
    <scope>NUCLEOTIDE SEQUENCE [LARGE SCALE GENOMIC DNA]</scope>
    <source>
        <strain evidence="2 3">B2.3</strain>
    </source>
</reference>
<name>A0A3S0ABQ7_9HYPH</name>
<keyword evidence="3" id="KW-1185">Reference proteome</keyword>
<dbReference type="EMBL" id="RWKW01000004">
    <property type="protein sequence ID" value="RST88111.1"/>
    <property type="molecule type" value="Genomic_DNA"/>
</dbReference>